<dbReference type="InParanoid" id="A0A1Q3CWT3"/>
<dbReference type="EMBL" id="BDDD01003304">
    <property type="protein sequence ID" value="GAV84687.1"/>
    <property type="molecule type" value="Genomic_DNA"/>
</dbReference>
<accession>A0A1Q3CWT3</accession>
<protein>
    <submittedName>
        <fullName evidence="2">Uncharacterized protein</fullName>
    </submittedName>
</protein>
<dbReference type="Proteomes" id="UP000187406">
    <property type="component" value="Unassembled WGS sequence"/>
</dbReference>
<comment type="caution">
    <text evidence="2">The sequence shown here is derived from an EMBL/GenBank/DDBJ whole genome shotgun (WGS) entry which is preliminary data.</text>
</comment>
<feature type="region of interest" description="Disordered" evidence="1">
    <location>
        <begin position="63"/>
        <end position="87"/>
    </location>
</feature>
<reference evidence="3" key="1">
    <citation type="submission" date="2016-04" db="EMBL/GenBank/DDBJ databases">
        <title>Cephalotus genome sequencing.</title>
        <authorList>
            <person name="Fukushima K."/>
            <person name="Hasebe M."/>
            <person name="Fang X."/>
        </authorList>
    </citation>
    <scope>NUCLEOTIDE SEQUENCE [LARGE SCALE GENOMIC DNA]</scope>
    <source>
        <strain evidence="3">cv. St1</strain>
    </source>
</reference>
<dbReference type="AlphaFoldDB" id="A0A1Q3CWT3"/>
<evidence type="ECO:0000256" key="1">
    <source>
        <dbReference type="SAM" id="MobiDB-lite"/>
    </source>
</evidence>
<evidence type="ECO:0000313" key="3">
    <source>
        <dbReference type="Proteomes" id="UP000187406"/>
    </source>
</evidence>
<sequence length="110" mass="12295">MTKTLSQITVQNCLPPAHPCPLYFPLAQCQYQMSRYFHFLLHPPSESAYLLSAILHFIFSSSMSSSWSSGRKPSETSFASTDSLHEGSNVCVETTVSAPESSDFGWERRV</sequence>
<keyword evidence="3" id="KW-1185">Reference proteome</keyword>
<proteinExistence type="predicted"/>
<evidence type="ECO:0000313" key="2">
    <source>
        <dbReference type="EMBL" id="GAV84687.1"/>
    </source>
</evidence>
<name>A0A1Q3CWT3_CEPFO</name>
<organism evidence="2 3">
    <name type="scientific">Cephalotus follicularis</name>
    <name type="common">Albany pitcher plant</name>
    <dbReference type="NCBI Taxonomy" id="3775"/>
    <lineage>
        <taxon>Eukaryota</taxon>
        <taxon>Viridiplantae</taxon>
        <taxon>Streptophyta</taxon>
        <taxon>Embryophyta</taxon>
        <taxon>Tracheophyta</taxon>
        <taxon>Spermatophyta</taxon>
        <taxon>Magnoliopsida</taxon>
        <taxon>eudicotyledons</taxon>
        <taxon>Gunneridae</taxon>
        <taxon>Pentapetalae</taxon>
        <taxon>rosids</taxon>
        <taxon>fabids</taxon>
        <taxon>Oxalidales</taxon>
        <taxon>Cephalotaceae</taxon>
        <taxon>Cephalotus</taxon>
    </lineage>
</organism>
<gene>
    <name evidence="2" type="ORF">CFOL_v3_28129</name>
</gene>